<protein>
    <submittedName>
        <fullName evidence="5">TlyA family RNA methyltransferase</fullName>
    </submittedName>
</protein>
<dbReference type="CDD" id="cd02440">
    <property type="entry name" value="AdoMet_MTases"/>
    <property type="match status" value="1"/>
</dbReference>
<dbReference type="NCBIfam" id="TIGR00478">
    <property type="entry name" value="tly"/>
    <property type="match status" value="1"/>
</dbReference>
<organism evidence="5 6">
    <name type="scientific">Alicyclobacillus fodiniaquatilis</name>
    <dbReference type="NCBI Taxonomy" id="1661150"/>
    <lineage>
        <taxon>Bacteria</taxon>
        <taxon>Bacillati</taxon>
        <taxon>Bacillota</taxon>
        <taxon>Bacilli</taxon>
        <taxon>Bacillales</taxon>
        <taxon>Alicyclobacillaceae</taxon>
        <taxon>Alicyclobacillus</taxon>
    </lineage>
</organism>
<dbReference type="InterPro" id="IPR002942">
    <property type="entry name" value="S4_RNA-bd"/>
</dbReference>
<comment type="caution">
    <text evidence="5">The sequence shown here is derived from an EMBL/GenBank/DDBJ whole genome shotgun (WGS) entry which is preliminary data.</text>
</comment>
<name>A0ABW4JGC7_9BACL</name>
<dbReference type="InterPro" id="IPR047048">
    <property type="entry name" value="TlyA"/>
</dbReference>
<keyword evidence="6" id="KW-1185">Reference proteome</keyword>
<dbReference type="Pfam" id="PF01479">
    <property type="entry name" value="S4"/>
    <property type="match status" value="1"/>
</dbReference>
<evidence type="ECO:0000259" key="4">
    <source>
        <dbReference type="SMART" id="SM00363"/>
    </source>
</evidence>
<dbReference type="InterPro" id="IPR002877">
    <property type="entry name" value="RNA_MeTrfase_FtsJ_dom"/>
</dbReference>
<dbReference type="EMBL" id="JBHUCX010000024">
    <property type="protein sequence ID" value="MFD1675043.1"/>
    <property type="molecule type" value="Genomic_DNA"/>
</dbReference>
<accession>A0ABW4JGC7</accession>
<dbReference type="SUPFAM" id="SSF55174">
    <property type="entry name" value="Alpha-L RNA-binding motif"/>
    <property type="match status" value="1"/>
</dbReference>
<dbReference type="Gene3D" id="3.40.50.150">
    <property type="entry name" value="Vaccinia Virus protein VP39"/>
    <property type="match status" value="1"/>
</dbReference>
<dbReference type="PANTHER" id="PTHR32319">
    <property type="entry name" value="BACTERIAL HEMOLYSIN-LIKE PROTEIN"/>
    <property type="match status" value="1"/>
</dbReference>
<sequence>MQKMRLDMLLHERGLYPSREAARRAVMAGLVMSEGVRLDKPGTKVHVDIPLSVEKPEHQYVSRGGLKLERALARFNVAVKDRIAIDVGASTGGFTDCLLQHGAAHVYAVDVGYGQLAWSLRKDERVTVLERTNFRHVDELQFHPQPSLAVMDVSFISTRLLLPKLQTVCTEAADVVSLIKPQFEAGREAVGKGGIVRNPQVHYAVLMDMLDHVTSMGWSCQGLDYSPISGGDGNIEFLAWWHAGQMLAIDEWKEVAKTVVIDAWAKLADTDVRDKLATHG</sequence>
<dbReference type="InterPro" id="IPR004538">
    <property type="entry name" value="Hemolysin_A/TlyA"/>
</dbReference>
<dbReference type="PROSITE" id="PS50889">
    <property type="entry name" value="S4"/>
    <property type="match status" value="1"/>
</dbReference>
<evidence type="ECO:0000313" key="5">
    <source>
        <dbReference type="EMBL" id="MFD1675043.1"/>
    </source>
</evidence>
<comment type="similarity">
    <text evidence="2">Belongs to the TlyA family.</text>
</comment>
<dbReference type="GO" id="GO:0008168">
    <property type="term" value="F:methyltransferase activity"/>
    <property type="evidence" value="ECO:0007669"/>
    <property type="project" value="UniProtKB-KW"/>
</dbReference>
<dbReference type="CDD" id="cd00165">
    <property type="entry name" value="S4"/>
    <property type="match status" value="1"/>
</dbReference>
<dbReference type="Proteomes" id="UP001597079">
    <property type="component" value="Unassembled WGS sequence"/>
</dbReference>
<dbReference type="SMART" id="SM00363">
    <property type="entry name" value="S4"/>
    <property type="match status" value="1"/>
</dbReference>
<dbReference type="RefSeq" id="WP_377942911.1">
    <property type="nucleotide sequence ID" value="NZ_JBHUCX010000024.1"/>
</dbReference>
<dbReference type="GO" id="GO:0032259">
    <property type="term" value="P:methylation"/>
    <property type="evidence" value="ECO:0007669"/>
    <property type="project" value="UniProtKB-KW"/>
</dbReference>
<dbReference type="PIRSF" id="PIRSF005578">
    <property type="entry name" value="TlyA"/>
    <property type="match status" value="1"/>
</dbReference>
<keyword evidence="1 3" id="KW-0694">RNA-binding</keyword>
<evidence type="ECO:0000256" key="3">
    <source>
        <dbReference type="PROSITE-ProRule" id="PRU00182"/>
    </source>
</evidence>
<dbReference type="Pfam" id="PF01728">
    <property type="entry name" value="FtsJ"/>
    <property type="match status" value="1"/>
</dbReference>
<evidence type="ECO:0000256" key="1">
    <source>
        <dbReference type="ARBA" id="ARBA00022884"/>
    </source>
</evidence>
<evidence type="ECO:0000313" key="6">
    <source>
        <dbReference type="Proteomes" id="UP001597079"/>
    </source>
</evidence>
<keyword evidence="5" id="KW-0808">Transferase</keyword>
<dbReference type="InterPro" id="IPR029063">
    <property type="entry name" value="SAM-dependent_MTases_sf"/>
</dbReference>
<reference evidence="6" key="1">
    <citation type="journal article" date="2019" name="Int. J. Syst. Evol. Microbiol.">
        <title>The Global Catalogue of Microorganisms (GCM) 10K type strain sequencing project: providing services to taxonomists for standard genome sequencing and annotation.</title>
        <authorList>
            <consortium name="The Broad Institute Genomics Platform"/>
            <consortium name="The Broad Institute Genome Sequencing Center for Infectious Disease"/>
            <person name="Wu L."/>
            <person name="Ma J."/>
        </authorList>
    </citation>
    <scope>NUCLEOTIDE SEQUENCE [LARGE SCALE GENOMIC DNA]</scope>
    <source>
        <strain evidence="6">CGMCC 1.12286</strain>
    </source>
</reference>
<gene>
    <name evidence="5" type="ORF">ACFSB2_10085</name>
</gene>
<proteinExistence type="inferred from homology"/>
<keyword evidence="5" id="KW-0489">Methyltransferase</keyword>
<dbReference type="Gene3D" id="3.10.290.10">
    <property type="entry name" value="RNA-binding S4 domain"/>
    <property type="match status" value="1"/>
</dbReference>
<dbReference type="SUPFAM" id="SSF53335">
    <property type="entry name" value="S-adenosyl-L-methionine-dependent methyltransferases"/>
    <property type="match status" value="1"/>
</dbReference>
<dbReference type="InterPro" id="IPR036986">
    <property type="entry name" value="S4_RNA-bd_sf"/>
</dbReference>
<dbReference type="PANTHER" id="PTHR32319:SF0">
    <property type="entry name" value="BACTERIAL HEMOLYSIN-LIKE PROTEIN"/>
    <property type="match status" value="1"/>
</dbReference>
<feature type="domain" description="RNA-binding S4" evidence="4">
    <location>
        <begin position="4"/>
        <end position="69"/>
    </location>
</feature>
<evidence type="ECO:0000256" key="2">
    <source>
        <dbReference type="ARBA" id="ARBA00029460"/>
    </source>
</evidence>